<keyword evidence="1" id="KW-1133">Transmembrane helix</keyword>
<dbReference type="EMBL" id="CP053435">
    <property type="protein sequence ID" value="QJW91992.1"/>
    <property type="molecule type" value="Genomic_DNA"/>
</dbReference>
<evidence type="ECO:0000313" key="3">
    <source>
        <dbReference type="Proteomes" id="UP000502756"/>
    </source>
</evidence>
<keyword evidence="3" id="KW-1185">Reference proteome</keyword>
<sequence>MLERLEEIRENIFRYLEARIELFTLETRSKVEEGIVVGVHGVVLALLGAMTTIFLFSLLAAYLNEVTDSRYLGFLIVAIFFLILTVVWVAAKDFFKSKIRVAAYKVIKKNQEKKSAEKSEAIEELMAQTRASMGDKTPYAGQTNTP</sequence>
<dbReference type="KEGG" id="stae:HNV11_22715"/>
<dbReference type="InterPro" id="IPR009937">
    <property type="entry name" value="Phage_holin_3_6"/>
</dbReference>
<reference evidence="2 3" key="1">
    <citation type="submission" date="2020-05" db="EMBL/GenBank/DDBJ databases">
        <title>Genome sequencing of Spirosoma sp. TS118.</title>
        <authorList>
            <person name="Lee J.-H."/>
            <person name="Jeong S."/>
            <person name="Zhao L."/>
            <person name="Jung J.-H."/>
            <person name="Kim M.-K."/>
            <person name="Lim S."/>
        </authorList>
    </citation>
    <scope>NUCLEOTIDE SEQUENCE [LARGE SCALE GENOMIC DNA]</scope>
    <source>
        <strain evidence="2 3">TS118</strain>
    </source>
</reference>
<dbReference type="AlphaFoldDB" id="A0A6M5YGD9"/>
<accession>A0A6M5YGD9</accession>
<keyword evidence="1" id="KW-0472">Membrane</keyword>
<proteinExistence type="predicted"/>
<protein>
    <submittedName>
        <fullName evidence="2">Phage holin family protein</fullName>
    </submittedName>
</protein>
<keyword evidence="1" id="KW-0812">Transmembrane</keyword>
<feature type="transmembrane region" description="Helical" evidence="1">
    <location>
        <begin position="35"/>
        <end position="59"/>
    </location>
</feature>
<feature type="transmembrane region" description="Helical" evidence="1">
    <location>
        <begin position="71"/>
        <end position="91"/>
    </location>
</feature>
<dbReference type="Proteomes" id="UP000502756">
    <property type="component" value="Chromosome"/>
</dbReference>
<gene>
    <name evidence="2" type="ORF">HNV11_22715</name>
</gene>
<name>A0A6M5YGD9_9BACT</name>
<dbReference type="Pfam" id="PF07332">
    <property type="entry name" value="Phage_holin_3_6"/>
    <property type="match status" value="1"/>
</dbReference>
<evidence type="ECO:0000313" key="2">
    <source>
        <dbReference type="EMBL" id="QJW91992.1"/>
    </source>
</evidence>
<organism evidence="2 3">
    <name type="scientific">Spirosoma taeanense</name>
    <dbReference type="NCBI Taxonomy" id="2735870"/>
    <lineage>
        <taxon>Bacteria</taxon>
        <taxon>Pseudomonadati</taxon>
        <taxon>Bacteroidota</taxon>
        <taxon>Cytophagia</taxon>
        <taxon>Cytophagales</taxon>
        <taxon>Cytophagaceae</taxon>
        <taxon>Spirosoma</taxon>
    </lineage>
</organism>
<dbReference type="RefSeq" id="WP_171741843.1">
    <property type="nucleotide sequence ID" value="NZ_CP053435.1"/>
</dbReference>
<evidence type="ECO:0000256" key="1">
    <source>
        <dbReference type="SAM" id="Phobius"/>
    </source>
</evidence>